<dbReference type="GO" id="GO:0000981">
    <property type="term" value="F:DNA-binding transcription factor activity, RNA polymerase II-specific"/>
    <property type="evidence" value="ECO:0007669"/>
    <property type="project" value="TreeGrafter"/>
</dbReference>
<dbReference type="EMBL" id="QEFC01002164">
    <property type="protein sequence ID" value="KAE9453632.1"/>
    <property type="molecule type" value="Genomic_DNA"/>
</dbReference>
<feature type="non-terminal residue" evidence="4">
    <location>
        <position position="1"/>
    </location>
</feature>
<comment type="caution">
    <text evidence="4">The sequence shown here is derived from an EMBL/GenBank/DDBJ whole genome shotgun (WGS) entry which is preliminary data.</text>
</comment>
<dbReference type="InterPro" id="IPR050568">
    <property type="entry name" value="Transcr_DNA_Rep_Reg"/>
</dbReference>
<dbReference type="GO" id="GO:0046982">
    <property type="term" value="F:protein heterodimerization activity"/>
    <property type="evidence" value="ECO:0007669"/>
    <property type="project" value="InterPro"/>
</dbReference>
<keyword evidence="5" id="KW-1185">Reference proteome</keyword>
<accession>A0A6A4L819</accession>
<protein>
    <recommendedName>
        <fullName evidence="6">Transcription factor CBF/NF-Y/archaeal histone domain-containing protein</fullName>
    </recommendedName>
</protein>
<dbReference type="PANTHER" id="PTHR10252">
    <property type="entry name" value="HISTONE-LIKE TRANSCRIPTION FACTOR CCAAT-RELATED"/>
    <property type="match status" value="1"/>
</dbReference>
<evidence type="ECO:0000256" key="3">
    <source>
        <dbReference type="SAM" id="MobiDB-lite"/>
    </source>
</evidence>
<evidence type="ECO:0000256" key="2">
    <source>
        <dbReference type="ARBA" id="ARBA00023242"/>
    </source>
</evidence>
<dbReference type="Gene3D" id="1.10.20.10">
    <property type="entry name" value="Histone, subunit A"/>
    <property type="match status" value="1"/>
</dbReference>
<dbReference type="OrthoDB" id="1272441at2759"/>
<evidence type="ECO:0008006" key="6">
    <source>
        <dbReference type="Google" id="ProtNLM"/>
    </source>
</evidence>
<feature type="region of interest" description="Disordered" evidence="3">
    <location>
        <begin position="1"/>
        <end position="28"/>
    </location>
</feature>
<gene>
    <name evidence="4" type="ORF">C3L33_14461</name>
</gene>
<dbReference type="Proteomes" id="UP000428333">
    <property type="component" value="Linkage Group LG08"/>
</dbReference>
<dbReference type="AlphaFoldDB" id="A0A6A4L819"/>
<sequence>MGFRNSDLEKRCEESQGASGKGSRAVKISRIEVHAPEREANSQWEGVVSGNQGGVWGTERAHDPFLAPREENKRRTLQKNDIAAAITRTDIFDFLVDIVPREEIIEEEGGGFGLVGDNTVGGVPYYYPPIGQPAVGPGMYMQPPPSRRGSRCGRRGRGMMGRTVVEGVVGRGILMGKGGRIRVGLAPKFPPTPPPVDLDLSSSSTVKFSVAVLILIQVSRFFQVLEYMSVFCCFSFFYFL</sequence>
<proteinExistence type="predicted"/>
<evidence type="ECO:0000313" key="5">
    <source>
        <dbReference type="Proteomes" id="UP000428333"/>
    </source>
</evidence>
<comment type="subcellular location">
    <subcellularLocation>
        <location evidence="1">Nucleus</location>
    </subcellularLocation>
</comment>
<keyword evidence="2" id="KW-0539">Nucleus</keyword>
<dbReference type="PANTHER" id="PTHR10252:SF39">
    <property type="entry name" value="NUCLEAR TRANSCRIPTION FACTOR Y SUBUNIT C-6"/>
    <property type="match status" value="1"/>
</dbReference>
<feature type="compositionally biased region" description="Basic and acidic residues" evidence="3">
    <location>
        <begin position="1"/>
        <end position="14"/>
    </location>
</feature>
<dbReference type="SUPFAM" id="SSF47113">
    <property type="entry name" value="Histone-fold"/>
    <property type="match status" value="1"/>
</dbReference>
<name>A0A6A4L819_9ERIC</name>
<dbReference type="GO" id="GO:0000978">
    <property type="term" value="F:RNA polymerase II cis-regulatory region sequence-specific DNA binding"/>
    <property type="evidence" value="ECO:0007669"/>
    <property type="project" value="TreeGrafter"/>
</dbReference>
<reference evidence="4 5" key="1">
    <citation type="journal article" date="2019" name="Genome Biol. Evol.">
        <title>The Rhododendron genome and chromosomal organization provide insight into shared whole-genome duplications across the heath family (Ericaceae).</title>
        <authorList>
            <person name="Soza V.L."/>
            <person name="Lindsley D."/>
            <person name="Waalkes A."/>
            <person name="Ramage E."/>
            <person name="Patwardhan R.P."/>
            <person name="Burton J.N."/>
            <person name="Adey A."/>
            <person name="Kumar A."/>
            <person name="Qiu R."/>
            <person name="Shendure J."/>
            <person name="Hall B."/>
        </authorList>
    </citation>
    <scope>NUCLEOTIDE SEQUENCE [LARGE SCALE GENOMIC DNA]</scope>
    <source>
        <strain evidence="4">RSF 1966-606</strain>
    </source>
</reference>
<evidence type="ECO:0000313" key="4">
    <source>
        <dbReference type="EMBL" id="KAE9453632.1"/>
    </source>
</evidence>
<evidence type="ECO:0000256" key="1">
    <source>
        <dbReference type="ARBA" id="ARBA00004123"/>
    </source>
</evidence>
<dbReference type="GO" id="GO:0005634">
    <property type="term" value="C:nucleus"/>
    <property type="evidence" value="ECO:0007669"/>
    <property type="project" value="UniProtKB-SubCell"/>
</dbReference>
<organism evidence="4 5">
    <name type="scientific">Rhododendron williamsianum</name>
    <dbReference type="NCBI Taxonomy" id="262921"/>
    <lineage>
        <taxon>Eukaryota</taxon>
        <taxon>Viridiplantae</taxon>
        <taxon>Streptophyta</taxon>
        <taxon>Embryophyta</taxon>
        <taxon>Tracheophyta</taxon>
        <taxon>Spermatophyta</taxon>
        <taxon>Magnoliopsida</taxon>
        <taxon>eudicotyledons</taxon>
        <taxon>Gunneridae</taxon>
        <taxon>Pentapetalae</taxon>
        <taxon>asterids</taxon>
        <taxon>Ericales</taxon>
        <taxon>Ericaceae</taxon>
        <taxon>Ericoideae</taxon>
        <taxon>Rhodoreae</taxon>
        <taxon>Rhododendron</taxon>
    </lineage>
</organism>
<dbReference type="InterPro" id="IPR009072">
    <property type="entry name" value="Histone-fold"/>
</dbReference>